<dbReference type="EMBL" id="JAKROA010000004">
    <property type="protein sequence ID" value="KAL5107520.1"/>
    <property type="molecule type" value="Genomic_DNA"/>
</dbReference>
<evidence type="ECO:0000259" key="1">
    <source>
        <dbReference type="Pfam" id="PF10276"/>
    </source>
</evidence>
<evidence type="ECO:0000313" key="3">
    <source>
        <dbReference type="Proteomes" id="UP001651158"/>
    </source>
</evidence>
<keyword evidence="2" id="KW-0830">Ubiquinone</keyword>
<keyword evidence="3" id="KW-1185">Reference proteome</keyword>
<organism evidence="2 3">
    <name type="scientific">Taenia crassiceps</name>
    <dbReference type="NCBI Taxonomy" id="6207"/>
    <lineage>
        <taxon>Eukaryota</taxon>
        <taxon>Metazoa</taxon>
        <taxon>Spiralia</taxon>
        <taxon>Lophotrochozoa</taxon>
        <taxon>Platyhelminthes</taxon>
        <taxon>Cestoda</taxon>
        <taxon>Eucestoda</taxon>
        <taxon>Cyclophyllidea</taxon>
        <taxon>Taeniidae</taxon>
        <taxon>Taenia</taxon>
    </lineage>
</organism>
<dbReference type="Proteomes" id="UP001651158">
    <property type="component" value="Unassembled WGS sequence"/>
</dbReference>
<name>A0ABR4QD61_9CEST</name>
<dbReference type="Pfam" id="PF10276">
    <property type="entry name" value="zf-CHCC"/>
    <property type="match status" value="1"/>
</dbReference>
<comment type="caution">
    <text evidence="2">The sequence shown here is derived from an EMBL/GenBank/DDBJ whole genome shotgun (WGS) entry which is preliminary data.</text>
</comment>
<protein>
    <submittedName>
        <fullName evidence="2">NADH dehydrogenase ubiquinone iron-sulfur protein 6 mitochondrial</fullName>
    </submittedName>
</protein>
<dbReference type="PANTHER" id="PTHR13156">
    <property type="entry name" value="NADH-UBIQUINONE OXIDOREDUCTASE 13 KD-A SUBUNIT"/>
    <property type="match status" value="1"/>
</dbReference>
<reference evidence="2 3" key="1">
    <citation type="journal article" date="2022" name="Front. Cell. Infect. Microbiol.">
        <title>The Genomes of Two Strains of Taenia crassiceps the Animal Model for the Study of Human Cysticercosis.</title>
        <authorList>
            <person name="Bobes R.J."/>
            <person name="Estrada K."/>
            <person name="Rios-Valencia D.G."/>
            <person name="Calderon-Gallegos A."/>
            <person name="de la Torre P."/>
            <person name="Carrero J.C."/>
            <person name="Sanchez-Flores A."/>
            <person name="Laclette J.P."/>
        </authorList>
    </citation>
    <scope>NUCLEOTIDE SEQUENCE [LARGE SCALE GENOMIC DNA]</scope>
    <source>
        <strain evidence="2">WFUcys</strain>
    </source>
</reference>
<gene>
    <name evidence="2" type="ORF">TcWFU_003088</name>
</gene>
<dbReference type="InterPro" id="IPR019401">
    <property type="entry name" value="Znf_CHCC"/>
</dbReference>
<feature type="domain" description="Zinc finger CHCC-type" evidence="1">
    <location>
        <begin position="75"/>
        <end position="110"/>
    </location>
</feature>
<dbReference type="Gene3D" id="2.60.260.40">
    <property type="entry name" value="q5lls5 like domains"/>
    <property type="match status" value="1"/>
</dbReference>
<sequence>MKGEKLIRRILKVLRPASLGAPNAIESCAVKTHTGQTFDPRDHRSARFMQSPKYVNKQFAMELIKSVPPKQVTESIVACDGGHGALGHPKVYINLDKPGPHTCGYCGLRYEKVGAH</sequence>
<evidence type="ECO:0000313" key="2">
    <source>
        <dbReference type="EMBL" id="KAL5107520.1"/>
    </source>
</evidence>
<proteinExistence type="predicted"/>
<dbReference type="PANTHER" id="PTHR13156:SF0">
    <property type="entry name" value="NADH DEHYDROGENASE [UBIQUINONE] IRON-SULFUR PROTEIN 6, MITOCHONDRIAL"/>
    <property type="match status" value="1"/>
</dbReference>
<accession>A0ABR4QD61</accession>